<evidence type="ECO:0000256" key="1">
    <source>
        <dbReference type="ARBA" id="ARBA00009986"/>
    </source>
</evidence>
<organism evidence="5 6">
    <name type="scientific">Asbolus verrucosus</name>
    <name type="common">Desert ironclad beetle</name>
    <dbReference type="NCBI Taxonomy" id="1661398"/>
    <lineage>
        <taxon>Eukaryota</taxon>
        <taxon>Metazoa</taxon>
        <taxon>Ecdysozoa</taxon>
        <taxon>Arthropoda</taxon>
        <taxon>Hexapoda</taxon>
        <taxon>Insecta</taxon>
        <taxon>Pterygota</taxon>
        <taxon>Neoptera</taxon>
        <taxon>Endopterygota</taxon>
        <taxon>Coleoptera</taxon>
        <taxon>Polyphaga</taxon>
        <taxon>Cucujiformia</taxon>
        <taxon>Tenebrionidae</taxon>
        <taxon>Pimeliinae</taxon>
        <taxon>Asbolus</taxon>
    </lineage>
</organism>
<dbReference type="InterPro" id="IPR012394">
    <property type="entry name" value="Aldehyde_DH_NAD(P)"/>
</dbReference>
<keyword evidence="6" id="KW-1185">Reference proteome</keyword>
<keyword evidence="3" id="KW-0472">Membrane</keyword>
<dbReference type="SUPFAM" id="SSF53720">
    <property type="entry name" value="ALDH-like"/>
    <property type="match status" value="1"/>
</dbReference>
<protein>
    <submittedName>
        <fullName evidence="5">Aldedh domain containing protein</fullName>
    </submittedName>
</protein>
<keyword evidence="3" id="KW-0812">Transmembrane</keyword>
<dbReference type="AlphaFoldDB" id="A0A482WB29"/>
<dbReference type="FunFam" id="3.40.309.10:FF:000003">
    <property type="entry name" value="Aldehyde dehydrogenase"/>
    <property type="match status" value="1"/>
</dbReference>
<evidence type="ECO:0000259" key="4">
    <source>
        <dbReference type="Pfam" id="PF00171"/>
    </source>
</evidence>
<dbReference type="InterPro" id="IPR015590">
    <property type="entry name" value="Aldehyde_DH_dom"/>
</dbReference>
<dbReference type="EMBL" id="QDEB01008129">
    <property type="protein sequence ID" value="RZC42420.1"/>
    <property type="molecule type" value="Genomic_DNA"/>
</dbReference>
<accession>A0A482WB29</accession>
<dbReference type="PANTHER" id="PTHR43570">
    <property type="entry name" value="ALDEHYDE DEHYDROGENASE"/>
    <property type="match status" value="1"/>
</dbReference>
<evidence type="ECO:0000313" key="5">
    <source>
        <dbReference type="EMBL" id="RZC42420.1"/>
    </source>
</evidence>
<proteinExistence type="inferred from homology"/>
<dbReference type="GO" id="GO:0004029">
    <property type="term" value="F:aldehyde dehydrogenase (NAD+) activity"/>
    <property type="evidence" value="ECO:0007669"/>
    <property type="project" value="TreeGrafter"/>
</dbReference>
<dbReference type="PANTHER" id="PTHR43570:SF16">
    <property type="entry name" value="ALDEHYDE DEHYDROGENASE TYPE III, ISOFORM Q"/>
    <property type="match status" value="1"/>
</dbReference>
<reference evidence="5 6" key="1">
    <citation type="submission" date="2017-03" db="EMBL/GenBank/DDBJ databases">
        <title>Genome of the blue death feigning beetle - Asbolus verrucosus.</title>
        <authorList>
            <person name="Rider S.D."/>
        </authorList>
    </citation>
    <scope>NUCLEOTIDE SEQUENCE [LARGE SCALE GENOMIC DNA]</scope>
    <source>
        <strain evidence="5">Butters</strain>
        <tissue evidence="5">Head and leg muscle</tissue>
    </source>
</reference>
<evidence type="ECO:0000313" key="6">
    <source>
        <dbReference type="Proteomes" id="UP000292052"/>
    </source>
</evidence>
<dbReference type="InterPro" id="IPR016161">
    <property type="entry name" value="Ald_DH/histidinol_DH"/>
</dbReference>
<evidence type="ECO:0000256" key="2">
    <source>
        <dbReference type="ARBA" id="ARBA00023002"/>
    </source>
</evidence>
<comment type="caution">
    <text evidence="5">The sequence shown here is derived from an EMBL/GenBank/DDBJ whole genome shotgun (WGS) entry which is preliminary data.</text>
</comment>
<dbReference type="STRING" id="1661398.A0A482WB29"/>
<dbReference type="Gene3D" id="3.40.605.10">
    <property type="entry name" value="Aldehyde Dehydrogenase, Chain A, domain 1"/>
    <property type="match status" value="1"/>
</dbReference>
<gene>
    <name evidence="5" type="ORF">BDFB_010179</name>
</gene>
<comment type="similarity">
    <text evidence="1">Belongs to the aldehyde dehydrogenase family.</text>
</comment>
<dbReference type="InterPro" id="IPR016162">
    <property type="entry name" value="Ald_DH_N"/>
</dbReference>
<evidence type="ECO:0000256" key="3">
    <source>
        <dbReference type="SAM" id="Phobius"/>
    </source>
</evidence>
<feature type="domain" description="Aldehyde dehydrogenase" evidence="4">
    <location>
        <begin position="5"/>
        <end position="159"/>
    </location>
</feature>
<dbReference type="InterPro" id="IPR016163">
    <property type="entry name" value="Ald_DH_C"/>
</dbReference>
<dbReference type="GO" id="GO:0005737">
    <property type="term" value="C:cytoplasm"/>
    <property type="evidence" value="ECO:0007669"/>
    <property type="project" value="TreeGrafter"/>
</dbReference>
<keyword evidence="3" id="KW-1133">Transmembrane helix</keyword>
<dbReference type="GO" id="GO:0006081">
    <property type="term" value="P:aldehyde metabolic process"/>
    <property type="evidence" value="ECO:0007669"/>
    <property type="project" value="InterPro"/>
</dbReference>
<dbReference type="Gene3D" id="3.40.309.10">
    <property type="entry name" value="Aldehyde Dehydrogenase, Chain A, domain 2"/>
    <property type="match status" value="1"/>
</dbReference>
<dbReference type="OrthoDB" id="440325at2759"/>
<name>A0A482WB29_ASBVE</name>
<dbReference type="Proteomes" id="UP000292052">
    <property type="component" value="Unassembled WGS sequence"/>
</dbReference>
<keyword evidence="2" id="KW-0560">Oxidoreductase</keyword>
<sequence>MSKWYGDKIKQSPDYGRIINSSHFKRIVKLLEGAKIAYGGDFDTEERYIQPTIIVDVKPTDPIMQEEIFGPVLPIINVDNATDAINFINQREKPLALYVFSNKKGDVDLFIRNTSSGGVCINDTMMHFTCESLPFGGVGNSGVGAYHGKFSFDTFSHKKGILIKNTGKLGEKLQNARYPPYNDSKINFLSTMTKKRPSIPMKYLWHVITFGLGVMVTLAAKCACNYLEYKQKK</sequence>
<dbReference type="Pfam" id="PF00171">
    <property type="entry name" value="Aldedh"/>
    <property type="match status" value="1"/>
</dbReference>
<feature type="transmembrane region" description="Helical" evidence="3">
    <location>
        <begin position="203"/>
        <end position="227"/>
    </location>
</feature>